<proteinExistence type="predicted"/>
<dbReference type="InterPro" id="IPR032675">
    <property type="entry name" value="LRR_dom_sf"/>
</dbReference>
<dbReference type="PANTHER" id="PTHR36766">
    <property type="entry name" value="PLANT BROAD-SPECTRUM MILDEW RESISTANCE PROTEIN RPW8"/>
    <property type="match status" value="1"/>
</dbReference>
<dbReference type="SUPFAM" id="SSF52058">
    <property type="entry name" value="L domain-like"/>
    <property type="match status" value="1"/>
</dbReference>
<dbReference type="PANTHER" id="PTHR36766:SF64">
    <property type="entry name" value="OS12G0206100 PROTEIN"/>
    <property type="match status" value="1"/>
</dbReference>
<dbReference type="EMBL" id="GBRH01273057">
    <property type="protein sequence ID" value="JAD24838.1"/>
    <property type="molecule type" value="Transcribed_RNA"/>
</dbReference>
<name>A0A0A8YGA8_ARUDO</name>
<dbReference type="AlphaFoldDB" id="A0A0A8YGA8"/>
<reference evidence="1" key="1">
    <citation type="submission" date="2014-09" db="EMBL/GenBank/DDBJ databases">
        <authorList>
            <person name="Magalhaes I.L.F."/>
            <person name="Oliveira U."/>
            <person name="Santos F.R."/>
            <person name="Vidigal T.H.D.A."/>
            <person name="Brescovit A.D."/>
            <person name="Santos A.J."/>
        </authorList>
    </citation>
    <scope>NUCLEOTIDE SEQUENCE</scope>
    <source>
        <tissue evidence="1">Shoot tissue taken approximately 20 cm above the soil surface</tissue>
    </source>
</reference>
<dbReference type="Gene3D" id="3.80.10.10">
    <property type="entry name" value="Ribonuclease Inhibitor"/>
    <property type="match status" value="2"/>
</dbReference>
<protein>
    <submittedName>
        <fullName evidence="1">Uncharacterized protein</fullName>
    </submittedName>
</protein>
<evidence type="ECO:0000313" key="1">
    <source>
        <dbReference type="EMBL" id="JAD24838.1"/>
    </source>
</evidence>
<sequence length="298" mass="33913">MTFPCLCELEIRNCPKLTKFPDLPLSLTSMIIENVGLQMLPRIHDKQPSTEEALATTSKEDWWTSRLTRLQVHQCHRLRSLGSGLLQQQHLLKSLEMLSIKNCDNVICDIPDGFKDLTALKEISLYDCLKMLVDNFHTSVRTMEISECFIAQGPWVDEHPFLFSVWDLENTLLLRLGMFDQLPSLEILEIDGCDVFFTDSSDFAWLEKLQILSIRNCREMCGLPENLCTLPGLEELCVENCPAINKLPAKGLPMSLKRLSISKCCPQLIKRCLDDELDGPKIALIDVVYIDGKCIKPK</sequence>
<organism evidence="1">
    <name type="scientific">Arundo donax</name>
    <name type="common">Giant reed</name>
    <name type="synonym">Donax arundinaceus</name>
    <dbReference type="NCBI Taxonomy" id="35708"/>
    <lineage>
        <taxon>Eukaryota</taxon>
        <taxon>Viridiplantae</taxon>
        <taxon>Streptophyta</taxon>
        <taxon>Embryophyta</taxon>
        <taxon>Tracheophyta</taxon>
        <taxon>Spermatophyta</taxon>
        <taxon>Magnoliopsida</taxon>
        <taxon>Liliopsida</taxon>
        <taxon>Poales</taxon>
        <taxon>Poaceae</taxon>
        <taxon>PACMAD clade</taxon>
        <taxon>Arundinoideae</taxon>
        <taxon>Arundineae</taxon>
        <taxon>Arundo</taxon>
    </lineage>
</organism>
<accession>A0A0A8YGA8</accession>
<reference evidence="1" key="2">
    <citation type="journal article" date="2015" name="Data Brief">
        <title>Shoot transcriptome of the giant reed, Arundo donax.</title>
        <authorList>
            <person name="Barrero R.A."/>
            <person name="Guerrero F.D."/>
            <person name="Moolhuijzen P."/>
            <person name="Goolsby J.A."/>
            <person name="Tidwell J."/>
            <person name="Bellgard S.E."/>
            <person name="Bellgard M.I."/>
        </authorList>
    </citation>
    <scope>NUCLEOTIDE SEQUENCE</scope>
    <source>
        <tissue evidence="1">Shoot tissue taken approximately 20 cm above the soil surface</tissue>
    </source>
</reference>